<keyword evidence="10" id="KW-1185">Reference proteome</keyword>
<keyword evidence="5 6" id="KW-0408">Iron</keyword>
<feature type="domain" description="Cytochrome c" evidence="8">
    <location>
        <begin position="64"/>
        <end position="156"/>
    </location>
</feature>
<dbReference type="OrthoDB" id="9773456at2"/>
<evidence type="ECO:0000313" key="9">
    <source>
        <dbReference type="EMBL" id="PTQ07410.1"/>
    </source>
</evidence>
<sequence length="352" mass="38237">MTLHLRWKHLIGIVATIVIGSMILAWSGLISVAASSGHWKISDWFLHWVMRNSVRTQTALSVDGAVSDDRALVAAAGHYAAACTVCHGAPGEPPSPLMRAATPPAPSLTGTADRWSERQHFWIIRHGVKYTGMPAWPAATREDEVRRMVAFVRRVGHMSPAEYRRLAYGTTGLIASRAVTLETALPDCARCHGDDGRGRGQRDIPILAGQDPRYLASALAAFRSGARPSAVMQTAATRIDPATAQALARHYAALARPAGKPSATTLPNAERIVSHGLPERKLPACASCHDRPASRTAYPRLKGQRAAYLADQLHLLREQGAVASPSRRLMARIARNIPEQEIEAIARWYAAR</sequence>
<dbReference type="PANTHER" id="PTHR33751:SF9">
    <property type="entry name" value="CYTOCHROME C4"/>
    <property type="match status" value="1"/>
</dbReference>
<comment type="caution">
    <text evidence="9">The sequence shown here is derived from an EMBL/GenBank/DDBJ whole genome shotgun (WGS) entry which is preliminary data.</text>
</comment>
<gene>
    <name evidence="9" type="ORF">CLG96_17865</name>
</gene>
<keyword evidence="4" id="KW-0249">Electron transport</keyword>
<evidence type="ECO:0000256" key="1">
    <source>
        <dbReference type="ARBA" id="ARBA00022448"/>
    </source>
</evidence>
<dbReference type="Pfam" id="PF13442">
    <property type="entry name" value="Cytochrome_CBB3"/>
    <property type="match status" value="1"/>
</dbReference>
<dbReference type="PROSITE" id="PS51007">
    <property type="entry name" value="CYTC"/>
    <property type="match status" value="2"/>
</dbReference>
<organism evidence="9 10">
    <name type="scientific">Sphingomonas oleivorans</name>
    <dbReference type="NCBI Taxonomy" id="1735121"/>
    <lineage>
        <taxon>Bacteria</taxon>
        <taxon>Pseudomonadati</taxon>
        <taxon>Pseudomonadota</taxon>
        <taxon>Alphaproteobacteria</taxon>
        <taxon>Sphingomonadales</taxon>
        <taxon>Sphingomonadaceae</taxon>
        <taxon>Sphingomonas</taxon>
    </lineage>
</organism>
<keyword evidence="7" id="KW-0472">Membrane</keyword>
<dbReference type="PANTHER" id="PTHR33751">
    <property type="entry name" value="CBB3-TYPE CYTOCHROME C OXIDASE SUBUNIT FIXP"/>
    <property type="match status" value="1"/>
</dbReference>
<keyword evidence="7" id="KW-0812">Transmembrane</keyword>
<dbReference type="InterPro" id="IPR036909">
    <property type="entry name" value="Cyt_c-like_dom_sf"/>
</dbReference>
<dbReference type="EMBL" id="NWBU01000018">
    <property type="protein sequence ID" value="PTQ07410.1"/>
    <property type="molecule type" value="Genomic_DNA"/>
</dbReference>
<evidence type="ECO:0000256" key="2">
    <source>
        <dbReference type="ARBA" id="ARBA00022617"/>
    </source>
</evidence>
<evidence type="ECO:0000259" key="8">
    <source>
        <dbReference type="PROSITE" id="PS51007"/>
    </source>
</evidence>
<proteinExistence type="predicted"/>
<keyword evidence="1" id="KW-0813">Transport</keyword>
<keyword evidence="2 6" id="KW-0349">Heme</keyword>
<keyword evidence="7" id="KW-1133">Transmembrane helix</keyword>
<protein>
    <submittedName>
        <fullName evidence="9">Cytochrome C</fullName>
    </submittedName>
</protein>
<dbReference type="SUPFAM" id="SSF46626">
    <property type="entry name" value="Cytochrome c"/>
    <property type="match status" value="3"/>
</dbReference>
<dbReference type="GO" id="GO:0046872">
    <property type="term" value="F:metal ion binding"/>
    <property type="evidence" value="ECO:0007669"/>
    <property type="project" value="UniProtKB-KW"/>
</dbReference>
<dbReference type="Gene3D" id="1.10.760.10">
    <property type="entry name" value="Cytochrome c-like domain"/>
    <property type="match status" value="3"/>
</dbReference>
<dbReference type="InterPro" id="IPR050597">
    <property type="entry name" value="Cytochrome_c_Oxidase_Subunit"/>
</dbReference>
<dbReference type="AlphaFoldDB" id="A0A2T5FTL6"/>
<evidence type="ECO:0000256" key="6">
    <source>
        <dbReference type="PROSITE-ProRule" id="PRU00433"/>
    </source>
</evidence>
<dbReference type="InterPro" id="IPR009056">
    <property type="entry name" value="Cyt_c-like_dom"/>
</dbReference>
<name>A0A2T5FTL6_9SPHN</name>
<evidence type="ECO:0000256" key="5">
    <source>
        <dbReference type="ARBA" id="ARBA00023004"/>
    </source>
</evidence>
<dbReference type="GO" id="GO:0009055">
    <property type="term" value="F:electron transfer activity"/>
    <property type="evidence" value="ECO:0007669"/>
    <property type="project" value="InterPro"/>
</dbReference>
<reference evidence="9 10" key="1">
    <citation type="submission" date="2017-09" db="EMBL/GenBank/DDBJ databases">
        <title>Sphingomonas panjinensis sp.nov., isolated from oil-contaminated soil.</title>
        <authorList>
            <person name="Wang L."/>
            <person name="Chen L."/>
        </authorList>
    </citation>
    <scope>NUCLEOTIDE SEQUENCE [LARGE SCALE GENOMIC DNA]</scope>
    <source>
        <strain evidence="9 10">FW-11</strain>
    </source>
</reference>
<keyword evidence="3 6" id="KW-0479">Metal-binding</keyword>
<accession>A0A2T5FTL6</accession>
<evidence type="ECO:0000256" key="3">
    <source>
        <dbReference type="ARBA" id="ARBA00022723"/>
    </source>
</evidence>
<evidence type="ECO:0000313" key="10">
    <source>
        <dbReference type="Proteomes" id="UP000244162"/>
    </source>
</evidence>
<dbReference type="RefSeq" id="WP_107970128.1">
    <property type="nucleotide sequence ID" value="NZ_NWBU01000018.1"/>
</dbReference>
<evidence type="ECO:0000256" key="4">
    <source>
        <dbReference type="ARBA" id="ARBA00022982"/>
    </source>
</evidence>
<dbReference type="Proteomes" id="UP000244162">
    <property type="component" value="Unassembled WGS sequence"/>
</dbReference>
<feature type="transmembrane region" description="Helical" evidence="7">
    <location>
        <begin position="12"/>
        <end position="34"/>
    </location>
</feature>
<evidence type="ECO:0000256" key="7">
    <source>
        <dbReference type="SAM" id="Phobius"/>
    </source>
</evidence>
<feature type="domain" description="Cytochrome c" evidence="8">
    <location>
        <begin position="172"/>
        <end position="352"/>
    </location>
</feature>
<dbReference type="GO" id="GO:0020037">
    <property type="term" value="F:heme binding"/>
    <property type="evidence" value="ECO:0007669"/>
    <property type="project" value="InterPro"/>
</dbReference>